<dbReference type="InterPro" id="IPR014729">
    <property type="entry name" value="Rossmann-like_a/b/a_fold"/>
</dbReference>
<comment type="cofactor">
    <cofactor evidence="5">
        <name>FAD</name>
        <dbReference type="ChEBI" id="CHEBI:57692"/>
    </cofactor>
    <text evidence="5">Binds 1 FAD per subunit.</text>
</comment>
<dbReference type="GO" id="GO:0071949">
    <property type="term" value="F:FAD binding"/>
    <property type="evidence" value="ECO:0007669"/>
    <property type="project" value="TreeGrafter"/>
</dbReference>
<dbReference type="Gene3D" id="1.25.40.80">
    <property type="match status" value="1"/>
</dbReference>
<feature type="binding site" evidence="5">
    <location>
        <begin position="296"/>
        <end position="300"/>
    </location>
    <ligand>
        <name>FAD</name>
        <dbReference type="ChEBI" id="CHEBI:57692"/>
    </ligand>
</feature>
<organism evidence="7 8">
    <name type="scientific">Protomyces lactucae-debilis</name>
    <dbReference type="NCBI Taxonomy" id="2754530"/>
    <lineage>
        <taxon>Eukaryota</taxon>
        <taxon>Fungi</taxon>
        <taxon>Dikarya</taxon>
        <taxon>Ascomycota</taxon>
        <taxon>Taphrinomycotina</taxon>
        <taxon>Taphrinomycetes</taxon>
        <taxon>Taphrinales</taxon>
        <taxon>Protomycetaceae</taxon>
        <taxon>Protomyces</taxon>
    </lineage>
</organism>
<dbReference type="InterPro" id="IPR036134">
    <property type="entry name" value="Crypto/Photolyase_FAD-like_sf"/>
</dbReference>
<dbReference type="EMBL" id="MCFI01000003">
    <property type="protein sequence ID" value="ORY86104.1"/>
    <property type="molecule type" value="Genomic_DNA"/>
</dbReference>
<dbReference type="STRING" id="56484.A0A1Y2FS27"/>
<dbReference type="InterPro" id="IPR002081">
    <property type="entry name" value="Cryptochrome/DNA_photolyase_1"/>
</dbReference>
<feature type="binding site" evidence="5">
    <location>
        <begin position="341"/>
        <end position="348"/>
    </location>
    <ligand>
        <name>FAD</name>
        <dbReference type="ChEBI" id="CHEBI:57692"/>
    </ligand>
</feature>
<dbReference type="Proteomes" id="UP000193685">
    <property type="component" value="Unassembled WGS sequence"/>
</dbReference>
<dbReference type="GO" id="GO:0003677">
    <property type="term" value="F:DNA binding"/>
    <property type="evidence" value="ECO:0007669"/>
    <property type="project" value="TreeGrafter"/>
</dbReference>
<comment type="caution">
    <text evidence="7">The sequence shown here is derived from an EMBL/GenBank/DDBJ whole genome shotgun (WGS) entry which is preliminary data.</text>
</comment>
<evidence type="ECO:0000313" key="7">
    <source>
        <dbReference type="EMBL" id="ORY86104.1"/>
    </source>
</evidence>
<dbReference type="GO" id="GO:0005634">
    <property type="term" value="C:nucleus"/>
    <property type="evidence" value="ECO:0007669"/>
    <property type="project" value="TreeGrafter"/>
</dbReference>
<dbReference type="PROSITE" id="PS51645">
    <property type="entry name" value="PHR_CRY_ALPHA_BETA"/>
    <property type="match status" value="1"/>
</dbReference>
<sequence>MAEWQQCPTIKRAKEIDESDPYRTLGEALEDNVLPETTKNVLHWFRSKDLRIQDNKALHAASQKAEEADAPLVTLYVHSPAHLQWHGTSPARTDLILRTIKQMQADLKKDGIPLYILQTETRQSLVPDVLKFIADNDISHVFANFEYEHDELMRDIKLARKLKDAKTSFEIMHDQCAVDPGTLTTGSGTPHKVFTPYHKAWLAEMSANGDSLLSLVPPPSPNSEEQHAKLEDMGLFKSPMPTIPKEKTFKNDEERDRIRKLWPAGYEEAHRRLVKFLDTKAKDYHLKRSEPSADATSRMSPYFSSGTISVRETLALCRQRNKNSLDFSGSKGKGISGWVREIVFREYYRQLTYVFPHKSMNMPQNLKMAAVAYVTGKEADDNYQKWCEGKTGFPLVDAGMRQLNHEAWMHNRARMNTASLLRTNMLIDYRRGERYFAEHLIDWDMSNNSQGWEPSYTVFNPTTQGENNDPTAEYIRKWCPELKDLDNKKIFAPFERCTRQEFEALDYPEPVVDWKETKVRAIEALKHATATGEH</sequence>
<feature type="binding site" evidence="5">
    <location>
        <position position="284"/>
    </location>
    <ligand>
        <name>FAD</name>
        <dbReference type="ChEBI" id="CHEBI:57692"/>
    </ligand>
</feature>
<dbReference type="GO" id="GO:0006139">
    <property type="term" value="P:nucleobase-containing compound metabolic process"/>
    <property type="evidence" value="ECO:0007669"/>
    <property type="project" value="UniProtKB-ARBA"/>
</dbReference>
<keyword evidence="2 5" id="KW-0285">Flavoprotein</keyword>
<feature type="binding site" evidence="5">
    <location>
        <begin position="442"/>
        <end position="444"/>
    </location>
    <ligand>
        <name>FAD</name>
        <dbReference type="ChEBI" id="CHEBI:57692"/>
    </ligand>
</feature>
<dbReference type="PANTHER" id="PTHR11455:SF18">
    <property type="entry name" value="SI:CH1073-390K14.1"/>
    <property type="match status" value="1"/>
</dbReference>
<evidence type="ECO:0000313" key="8">
    <source>
        <dbReference type="Proteomes" id="UP000193685"/>
    </source>
</evidence>
<protein>
    <submittedName>
        <fullName evidence="7">FAD binding domain of DNA photolyase-domain-containing protein</fullName>
    </submittedName>
</protein>
<evidence type="ECO:0000256" key="5">
    <source>
        <dbReference type="PIRSR" id="PIRSR602081-1"/>
    </source>
</evidence>
<gene>
    <name evidence="7" type="ORF">BCR37DRAFT_401882</name>
</gene>
<dbReference type="InterPro" id="IPR018394">
    <property type="entry name" value="DNA_photolyase_1_CS_C"/>
</dbReference>
<feature type="binding site" evidence="5">
    <location>
        <position position="338"/>
    </location>
    <ligand>
        <name>FAD</name>
        <dbReference type="ChEBI" id="CHEBI:57692"/>
    </ligand>
</feature>
<proteinExistence type="inferred from homology"/>
<accession>A0A1Y2FS27</accession>
<dbReference type="GO" id="GO:0003904">
    <property type="term" value="F:deoxyribodipyrimidine photo-lyase activity"/>
    <property type="evidence" value="ECO:0007669"/>
    <property type="project" value="TreeGrafter"/>
</dbReference>
<dbReference type="GO" id="GO:0005737">
    <property type="term" value="C:cytoplasm"/>
    <property type="evidence" value="ECO:0007669"/>
    <property type="project" value="TreeGrafter"/>
</dbReference>
<dbReference type="RefSeq" id="XP_040727286.1">
    <property type="nucleotide sequence ID" value="XM_040871863.1"/>
</dbReference>
<dbReference type="PANTHER" id="PTHR11455">
    <property type="entry name" value="CRYPTOCHROME"/>
    <property type="match status" value="1"/>
</dbReference>
<comment type="similarity">
    <text evidence="1">Belongs to the DNA photolyase class-1 family.</text>
</comment>
<dbReference type="InterPro" id="IPR036155">
    <property type="entry name" value="Crypto/Photolyase_N_sf"/>
</dbReference>
<dbReference type="Pfam" id="PF00875">
    <property type="entry name" value="DNA_photolyase"/>
    <property type="match status" value="1"/>
</dbReference>
<dbReference type="GO" id="GO:0006950">
    <property type="term" value="P:response to stress"/>
    <property type="evidence" value="ECO:0007669"/>
    <property type="project" value="UniProtKB-ARBA"/>
</dbReference>
<evidence type="ECO:0000256" key="2">
    <source>
        <dbReference type="ARBA" id="ARBA00022630"/>
    </source>
</evidence>
<dbReference type="OMA" id="ETLIDWD"/>
<dbReference type="SUPFAM" id="SSF52425">
    <property type="entry name" value="Cryptochrome/photolyase, N-terminal domain"/>
    <property type="match status" value="1"/>
</dbReference>
<keyword evidence="3 5" id="KW-0274">FAD</keyword>
<evidence type="ECO:0000256" key="1">
    <source>
        <dbReference type="ARBA" id="ARBA00005862"/>
    </source>
</evidence>
<dbReference type="GO" id="GO:0032922">
    <property type="term" value="P:circadian regulation of gene expression"/>
    <property type="evidence" value="ECO:0007669"/>
    <property type="project" value="TreeGrafter"/>
</dbReference>
<evidence type="ECO:0000256" key="3">
    <source>
        <dbReference type="ARBA" id="ARBA00022827"/>
    </source>
</evidence>
<dbReference type="PROSITE" id="PS00394">
    <property type="entry name" value="DNA_PHOTOLYASES_1_1"/>
    <property type="match status" value="1"/>
</dbReference>
<reference evidence="7 8" key="1">
    <citation type="submission" date="2016-07" db="EMBL/GenBank/DDBJ databases">
        <title>Pervasive Adenine N6-methylation of Active Genes in Fungi.</title>
        <authorList>
            <consortium name="DOE Joint Genome Institute"/>
            <person name="Mondo S.J."/>
            <person name="Dannebaum R.O."/>
            <person name="Kuo R.C."/>
            <person name="Labutti K."/>
            <person name="Haridas S."/>
            <person name="Kuo A."/>
            <person name="Salamov A."/>
            <person name="Ahrendt S.R."/>
            <person name="Lipzen A."/>
            <person name="Sullivan W."/>
            <person name="Andreopoulos W.B."/>
            <person name="Clum A."/>
            <person name="Lindquist E."/>
            <person name="Daum C."/>
            <person name="Ramamoorthy G.K."/>
            <person name="Gryganskyi A."/>
            <person name="Culley D."/>
            <person name="Magnuson J.K."/>
            <person name="James T.Y."/>
            <person name="O'Malley M.A."/>
            <person name="Stajich J.E."/>
            <person name="Spatafora J.W."/>
            <person name="Visel A."/>
            <person name="Grigoriev I.V."/>
        </authorList>
    </citation>
    <scope>NUCLEOTIDE SEQUENCE [LARGE SCALE GENOMIC DNA]</scope>
    <source>
        <strain evidence="7 8">12-1054</strain>
    </source>
</reference>
<dbReference type="Gene3D" id="1.10.579.10">
    <property type="entry name" value="DNA Cyclobutane Dipyrimidine Photolyase, subunit A, domain 3"/>
    <property type="match status" value="1"/>
</dbReference>
<dbReference type="Pfam" id="PF03441">
    <property type="entry name" value="FAD_binding_7"/>
    <property type="match status" value="1"/>
</dbReference>
<name>A0A1Y2FS27_PROLT</name>
<dbReference type="Gene3D" id="3.40.50.620">
    <property type="entry name" value="HUPs"/>
    <property type="match status" value="1"/>
</dbReference>
<evidence type="ECO:0000259" key="6">
    <source>
        <dbReference type="PROSITE" id="PS51645"/>
    </source>
</evidence>
<dbReference type="GeneID" id="63788462"/>
<dbReference type="InterPro" id="IPR006050">
    <property type="entry name" value="DNA_photolyase_N"/>
</dbReference>
<keyword evidence="4" id="KW-0157">Chromophore</keyword>
<dbReference type="InterPro" id="IPR005101">
    <property type="entry name" value="Cryptochr/Photolyase_FAD-bd"/>
</dbReference>
<keyword evidence="7" id="KW-0456">Lyase</keyword>
<evidence type="ECO:0000256" key="4">
    <source>
        <dbReference type="ARBA" id="ARBA00022991"/>
    </source>
</evidence>
<dbReference type="SUPFAM" id="SSF48173">
    <property type="entry name" value="Cryptochrome/photolyase FAD-binding domain"/>
    <property type="match status" value="1"/>
</dbReference>
<dbReference type="OrthoDB" id="435881at2759"/>
<keyword evidence="8" id="KW-1185">Reference proteome</keyword>
<dbReference type="AlphaFoldDB" id="A0A1Y2FS27"/>
<dbReference type="GO" id="GO:0043153">
    <property type="term" value="P:entrainment of circadian clock by photoperiod"/>
    <property type="evidence" value="ECO:0007669"/>
    <property type="project" value="TreeGrafter"/>
</dbReference>
<feature type="domain" description="Photolyase/cryptochrome alpha/beta" evidence="6">
    <location>
        <begin position="40"/>
        <end position="177"/>
    </location>
</feature>
<dbReference type="PRINTS" id="PR00147">
    <property type="entry name" value="DNAPHOTLYASE"/>
</dbReference>